<protein>
    <submittedName>
        <fullName evidence="1">Uncharacterized protein</fullName>
    </submittedName>
</protein>
<sequence length="93" mass="10616">MDSVQTPFELEQNTLPVSAHLSHRKVRILPVVDCATIVINAQAIQVLLRRPASDRALHSDDVILVTCLTYQDEGRRRPPRYTDFPTCSFWIRG</sequence>
<organism evidence="1 2">
    <name type="scientific">Puccinia graminis f. sp. tritici</name>
    <dbReference type="NCBI Taxonomy" id="56615"/>
    <lineage>
        <taxon>Eukaryota</taxon>
        <taxon>Fungi</taxon>
        <taxon>Dikarya</taxon>
        <taxon>Basidiomycota</taxon>
        <taxon>Pucciniomycotina</taxon>
        <taxon>Pucciniomycetes</taxon>
        <taxon>Pucciniales</taxon>
        <taxon>Pucciniaceae</taxon>
        <taxon>Puccinia</taxon>
    </lineage>
</organism>
<reference evidence="1 2" key="1">
    <citation type="submission" date="2019-05" db="EMBL/GenBank/DDBJ databases">
        <title>Emergence of the Ug99 lineage of the wheat stem rust pathogen through somatic hybridization.</title>
        <authorList>
            <person name="Li F."/>
            <person name="Upadhyaya N.M."/>
            <person name="Sperschneider J."/>
            <person name="Matny O."/>
            <person name="Nguyen-Phuc H."/>
            <person name="Mago R."/>
            <person name="Raley C."/>
            <person name="Miller M.E."/>
            <person name="Silverstein K.A.T."/>
            <person name="Henningsen E."/>
            <person name="Hirsch C.D."/>
            <person name="Visser B."/>
            <person name="Pretorius Z.A."/>
            <person name="Steffenson B.J."/>
            <person name="Schwessinger B."/>
            <person name="Dodds P.N."/>
            <person name="Figueroa M."/>
        </authorList>
    </citation>
    <scope>NUCLEOTIDE SEQUENCE [LARGE SCALE GENOMIC DNA]</scope>
    <source>
        <strain evidence="1">21-0</strain>
    </source>
</reference>
<dbReference type="AlphaFoldDB" id="A0A5B0NDE0"/>
<keyword evidence="2" id="KW-1185">Reference proteome</keyword>
<evidence type="ECO:0000313" key="2">
    <source>
        <dbReference type="Proteomes" id="UP000324748"/>
    </source>
</evidence>
<name>A0A5B0NDE0_PUCGR</name>
<proteinExistence type="predicted"/>
<dbReference type="Proteomes" id="UP000324748">
    <property type="component" value="Unassembled WGS sequence"/>
</dbReference>
<gene>
    <name evidence="1" type="ORF">PGT21_012337</name>
</gene>
<comment type="caution">
    <text evidence="1">The sequence shown here is derived from an EMBL/GenBank/DDBJ whole genome shotgun (WGS) entry which is preliminary data.</text>
</comment>
<dbReference type="EMBL" id="VSWC01000105">
    <property type="protein sequence ID" value="KAA1086806.1"/>
    <property type="molecule type" value="Genomic_DNA"/>
</dbReference>
<evidence type="ECO:0000313" key="1">
    <source>
        <dbReference type="EMBL" id="KAA1086806.1"/>
    </source>
</evidence>
<accession>A0A5B0NDE0</accession>